<evidence type="ECO:0000256" key="1">
    <source>
        <dbReference type="SAM" id="Phobius"/>
    </source>
</evidence>
<dbReference type="EMBL" id="FPAS01000004">
    <property type="protein sequence ID" value="SFT82230.1"/>
    <property type="molecule type" value="Genomic_DNA"/>
</dbReference>
<keyword evidence="1" id="KW-1133">Transmembrane helix</keyword>
<evidence type="ECO:0008006" key="4">
    <source>
        <dbReference type="Google" id="ProtNLM"/>
    </source>
</evidence>
<feature type="transmembrane region" description="Helical" evidence="1">
    <location>
        <begin position="79"/>
        <end position="97"/>
    </location>
</feature>
<dbReference type="STRING" id="477690.SAMN05216474_2555"/>
<feature type="transmembrane region" description="Helical" evidence="1">
    <location>
        <begin position="103"/>
        <end position="123"/>
    </location>
</feature>
<accession>A0A1I7B4V2</accession>
<dbReference type="OrthoDB" id="2223488at2"/>
<name>A0A1I7B4V2_9FLAO</name>
<reference evidence="2 3" key="1">
    <citation type="submission" date="2016-10" db="EMBL/GenBank/DDBJ databases">
        <authorList>
            <person name="de Groot N.N."/>
        </authorList>
    </citation>
    <scope>NUCLEOTIDE SEQUENCE [LARGE SCALE GENOMIC DNA]</scope>
    <source>
        <strain evidence="2 3">CGMCC 1.7005</strain>
    </source>
</reference>
<keyword evidence="1" id="KW-0812">Transmembrane</keyword>
<dbReference type="RefSeq" id="WP_090250869.1">
    <property type="nucleotide sequence ID" value="NZ_FPAS01000004.1"/>
</dbReference>
<dbReference type="AlphaFoldDB" id="A0A1I7B4V2"/>
<sequence length="137" mass="15437">MTQLIINRSSAWANKLRDIKIYLDDVEITQIADGCSQTLNLPPGDYVVHAKIDWCSSKRVEVSLQENEQKEIVLSGFKCSNYLFLAFGIMILGMYLYDGPLVYGFNPFALGVLGAGLVFSYFLTLGRKQYLQLNPQT</sequence>
<dbReference type="Proteomes" id="UP000236454">
    <property type="component" value="Unassembled WGS sequence"/>
</dbReference>
<evidence type="ECO:0000313" key="3">
    <source>
        <dbReference type="Proteomes" id="UP000236454"/>
    </source>
</evidence>
<keyword evidence="1" id="KW-0472">Membrane</keyword>
<gene>
    <name evidence="2" type="ORF">SAMN05216474_2555</name>
</gene>
<evidence type="ECO:0000313" key="2">
    <source>
        <dbReference type="EMBL" id="SFT82230.1"/>
    </source>
</evidence>
<protein>
    <recommendedName>
        <fullName evidence="4">PEGA domain-containing protein</fullName>
    </recommendedName>
</protein>
<keyword evidence="3" id="KW-1185">Reference proteome</keyword>
<proteinExistence type="predicted"/>
<organism evidence="2 3">
    <name type="scientific">Lishizhenia tianjinensis</name>
    <dbReference type="NCBI Taxonomy" id="477690"/>
    <lineage>
        <taxon>Bacteria</taxon>
        <taxon>Pseudomonadati</taxon>
        <taxon>Bacteroidota</taxon>
        <taxon>Flavobacteriia</taxon>
        <taxon>Flavobacteriales</taxon>
        <taxon>Crocinitomicaceae</taxon>
        <taxon>Lishizhenia</taxon>
    </lineage>
</organism>